<sequence>MSIPVSVRDLRVRYGDTVALDGLSFDLAGGKIYGLLGRNGSGKTTLLSVLAAFRRASAGTVLVDGEDPFENARITRRVCLVRDNVDAEDTDRVGAVLGLAAELRPDFDADYAARLAKQFDLPLRKRVSGLSRGGRSALGVTIGLATRAPLTIFDESYLGLDAPSRYAFYQELVADYAEHPRTIILSTHLIEEVANLFEEVLIIDRGRLLVHEETDALRRRGATVTGPADAVDAFVAGTELAALGEKRLGGTKATTIYGALTEDQRRDATAARLEITPVGLQELFIQLTAAGNRR</sequence>
<evidence type="ECO:0000313" key="4">
    <source>
        <dbReference type="EMBL" id="MDQ0369021.1"/>
    </source>
</evidence>
<dbReference type="InterPro" id="IPR003593">
    <property type="entry name" value="AAA+_ATPase"/>
</dbReference>
<keyword evidence="5" id="KW-1185">Reference proteome</keyword>
<dbReference type="Pfam" id="PF00005">
    <property type="entry name" value="ABC_tran"/>
    <property type="match status" value="1"/>
</dbReference>
<keyword evidence="2 4" id="KW-0067">ATP-binding</keyword>
<dbReference type="AlphaFoldDB" id="A0AAE3W3S6"/>
<dbReference type="SMART" id="SM00382">
    <property type="entry name" value="AAA"/>
    <property type="match status" value="1"/>
</dbReference>
<proteinExistence type="predicted"/>
<dbReference type="PANTHER" id="PTHR43158:SF5">
    <property type="entry name" value="ABC TRANSPORTER, ATP-BINDING PROTEIN"/>
    <property type="match status" value="1"/>
</dbReference>
<dbReference type="GO" id="GO:0016887">
    <property type="term" value="F:ATP hydrolysis activity"/>
    <property type="evidence" value="ECO:0007669"/>
    <property type="project" value="InterPro"/>
</dbReference>
<organism evidence="4 5">
    <name type="scientific">Catenuloplanes indicus</name>
    <dbReference type="NCBI Taxonomy" id="137267"/>
    <lineage>
        <taxon>Bacteria</taxon>
        <taxon>Bacillati</taxon>
        <taxon>Actinomycetota</taxon>
        <taxon>Actinomycetes</taxon>
        <taxon>Micromonosporales</taxon>
        <taxon>Micromonosporaceae</taxon>
        <taxon>Catenuloplanes</taxon>
    </lineage>
</organism>
<dbReference type="EMBL" id="JAUSUZ010000001">
    <property type="protein sequence ID" value="MDQ0369021.1"/>
    <property type="molecule type" value="Genomic_DNA"/>
</dbReference>
<evidence type="ECO:0000313" key="5">
    <source>
        <dbReference type="Proteomes" id="UP001240236"/>
    </source>
</evidence>
<dbReference type="Proteomes" id="UP001240236">
    <property type="component" value="Unassembled WGS sequence"/>
</dbReference>
<dbReference type="InterPro" id="IPR027417">
    <property type="entry name" value="P-loop_NTPase"/>
</dbReference>
<name>A0AAE3W3S6_9ACTN</name>
<protein>
    <submittedName>
        <fullName evidence="4">ABC-2 type transport system ATP-binding protein</fullName>
    </submittedName>
</protein>
<dbReference type="SUPFAM" id="SSF52540">
    <property type="entry name" value="P-loop containing nucleoside triphosphate hydrolases"/>
    <property type="match status" value="1"/>
</dbReference>
<gene>
    <name evidence="4" type="ORF">J2S42_005690</name>
</gene>
<dbReference type="Gene3D" id="3.40.50.300">
    <property type="entry name" value="P-loop containing nucleotide triphosphate hydrolases"/>
    <property type="match status" value="1"/>
</dbReference>
<feature type="domain" description="ABC transporter" evidence="3">
    <location>
        <begin position="5"/>
        <end position="230"/>
    </location>
</feature>
<dbReference type="PROSITE" id="PS50893">
    <property type="entry name" value="ABC_TRANSPORTER_2"/>
    <property type="match status" value="1"/>
</dbReference>
<evidence type="ECO:0000256" key="1">
    <source>
        <dbReference type="ARBA" id="ARBA00022741"/>
    </source>
</evidence>
<dbReference type="InterPro" id="IPR003439">
    <property type="entry name" value="ABC_transporter-like_ATP-bd"/>
</dbReference>
<dbReference type="CDD" id="cd03230">
    <property type="entry name" value="ABC_DR_subfamily_A"/>
    <property type="match status" value="1"/>
</dbReference>
<keyword evidence="1" id="KW-0547">Nucleotide-binding</keyword>
<comment type="caution">
    <text evidence="4">The sequence shown here is derived from an EMBL/GenBank/DDBJ whole genome shotgun (WGS) entry which is preliminary data.</text>
</comment>
<evidence type="ECO:0000256" key="2">
    <source>
        <dbReference type="ARBA" id="ARBA00022840"/>
    </source>
</evidence>
<evidence type="ECO:0000259" key="3">
    <source>
        <dbReference type="PROSITE" id="PS50893"/>
    </source>
</evidence>
<accession>A0AAE3W3S6</accession>
<reference evidence="4 5" key="1">
    <citation type="submission" date="2023-07" db="EMBL/GenBank/DDBJ databases">
        <title>Sequencing the genomes of 1000 actinobacteria strains.</title>
        <authorList>
            <person name="Klenk H.-P."/>
        </authorList>
    </citation>
    <scope>NUCLEOTIDE SEQUENCE [LARGE SCALE GENOMIC DNA]</scope>
    <source>
        <strain evidence="4 5">DSM 44709</strain>
    </source>
</reference>
<dbReference type="RefSeq" id="WP_307243963.1">
    <property type="nucleotide sequence ID" value="NZ_JAUSUZ010000001.1"/>
</dbReference>
<dbReference type="GO" id="GO:0005524">
    <property type="term" value="F:ATP binding"/>
    <property type="evidence" value="ECO:0007669"/>
    <property type="project" value="UniProtKB-KW"/>
</dbReference>
<dbReference type="PANTHER" id="PTHR43158">
    <property type="entry name" value="SKFA PEPTIDE EXPORT ATP-BINDING PROTEIN SKFE"/>
    <property type="match status" value="1"/>
</dbReference>